<proteinExistence type="predicted"/>
<evidence type="ECO:0000313" key="3">
    <source>
        <dbReference type="Proteomes" id="UP001234178"/>
    </source>
</evidence>
<accession>A0ABQ9YRF8</accession>
<dbReference type="EMBL" id="JAOYFB010000001">
    <property type="protein sequence ID" value="KAK4003198.1"/>
    <property type="molecule type" value="Genomic_DNA"/>
</dbReference>
<name>A0ABQ9YRF8_9CRUS</name>
<keyword evidence="3" id="KW-1185">Reference proteome</keyword>
<organism evidence="2 3">
    <name type="scientific">Daphnia magna</name>
    <dbReference type="NCBI Taxonomy" id="35525"/>
    <lineage>
        <taxon>Eukaryota</taxon>
        <taxon>Metazoa</taxon>
        <taxon>Ecdysozoa</taxon>
        <taxon>Arthropoda</taxon>
        <taxon>Crustacea</taxon>
        <taxon>Branchiopoda</taxon>
        <taxon>Diplostraca</taxon>
        <taxon>Cladocera</taxon>
        <taxon>Anomopoda</taxon>
        <taxon>Daphniidae</taxon>
        <taxon>Daphnia</taxon>
    </lineage>
</organism>
<comment type="caution">
    <text evidence="2">The sequence shown here is derived from an EMBL/GenBank/DDBJ whole genome shotgun (WGS) entry which is preliminary data.</text>
</comment>
<evidence type="ECO:0000313" key="2">
    <source>
        <dbReference type="EMBL" id="KAK4003198.1"/>
    </source>
</evidence>
<dbReference type="Proteomes" id="UP001234178">
    <property type="component" value="Unassembled WGS sequence"/>
</dbReference>
<evidence type="ECO:0000256" key="1">
    <source>
        <dbReference type="SAM" id="MobiDB-lite"/>
    </source>
</evidence>
<protein>
    <submittedName>
        <fullName evidence="2">Uncharacterized protein</fullName>
    </submittedName>
</protein>
<sequence length="432" mass="49181">MKKWEGYSLPTFVKIYQKRHLLKFSKIRRLAVKKINENSSVSAPTSFMVILMFLKSFFKMKLTVAIFKNKKNQNKVSPLLLFFKLLCKLPSTFDQSIQQKLKHGEEKLLLNEYATFARDLSRPIMSLTKSSDSCFIAFVVERAMSKYPLVVIADPNDPGPTKRLLVEKIRAICGRQRRKGGGQLSTKGGRPPKVKASNMSLKTLGPGRNHRGVEEFDDTNFDWLSYHENVKKMFELTNESPTATPALLQLWKSTFSGRRRDFETNVLPQGVFPVINTRCPILKLKQCLLEEFDLICGPGTCRIFRENWLKLVPNIIDIAGKQKISNKDSVNLAEAIRKPHRESPFILKHGSSFHIIADSKPYLYVSGESMEALLSLIATYYVFHQTYAKEVSTTLQFIQSEVLAADDPDNKYANSLTVFVQNLRKLAACNAE</sequence>
<gene>
    <name evidence="2" type="ORF">OUZ56_004979</name>
</gene>
<reference evidence="2 3" key="1">
    <citation type="journal article" date="2023" name="Nucleic Acids Res.">
        <title>The hologenome of Daphnia magna reveals possible DNA methylation and microbiome-mediated evolution of the host genome.</title>
        <authorList>
            <person name="Chaturvedi A."/>
            <person name="Li X."/>
            <person name="Dhandapani V."/>
            <person name="Marshall H."/>
            <person name="Kissane S."/>
            <person name="Cuenca-Cambronero M."/>
            <person name="Asole G."/>
            <person name="Calvet F."/>
            <person name="Ruiz-Romero M."/>
            <person name="Marangio P."/>
            <person name="Guigo R."/>
            <person name="Rago D."/>
            <person name="Mirbahai L."/>
            <person name="Eastwood N."/>
            <person name="Colbourne J.K."/>
            <person name="Zhou J."/>
            <person name="Mallon E."/>
            <person name="Orsini L."/>
        </authorList>
    </citation>
    <scope>NUCLEOTIDE SEQUENCE [LARGE SCALE GENOMIC DNA]</scope>
    <source>
        <strain evidence="2">LRV0_1</strain>
    </source>
</reference>
<feature type="region of interest" description="Disordered" evidence="1">
    <location>
        <begin position="177"/>
        <end position="209"/>
    </location>
</feature>